<dbReference type="Proteomes" id="UP000182259">
    <property type="component" value="Chromosome V"/>
</dbReference>
<accession>A0A1L0C471</accession>
<keyword evidence="3 5" id="KW-1133">Transmembrane helix</keyword>
<dbReference type="InterPro" id="IPR007667">
    <property type="entry name" value="Hypoxia_induced_domain"/>
</dbReference>
<keyword evidence="10" id="KW-1185">Reference proteome</keyword>
<keyword evidence="4 5" id="KW-0472">Membrane</keyword>
<evidence type="ECO:0000256" key="2">
    <source>
        <dbReference type="ARBA" id="ARBA00022692"/>
    </source>
</evidence>
<proteinExistence type="predicted"/>
<evidence type="ECO:0000313" key="10">
    <source>
        <dbReference type="Proteomes" id="UP000182334"/>
    </source>
</evidence>
<dbReference type="PANTHER" id="PTHR28018">
    <property type="entry name" value="RESPIRATORY SUPERCOMPLEX FACTOR 2, MITOCHONDRIAL"/>
    <property type="match status" value="1"/>
</dbReference>
<evidence type="ECO:0000256" key="4">
    <source>
        <dbReference type="ARBA" id="ARBA00023136"/>
    </source>
</evidence>
<dbReference type="EMBL" id="LT635768">
    <property type="protein sequence ID" value="SGZ57586.1"/>
    <property type="molecule type" value="Genomic_DNA"/>
</dbReference>
<feature type="transmembrane region" description="Helical" evidence="5">
    <location>
        <begin position="116"/>
        <end position="134"/>
    </location>
</feature>
<keyword evidence="2 5" id="KW-0812">Transmembrane</keyword>
<protein>
    <submittedName>
        <fullName evidence="8">CIC11C00000000540</fullName>
    </submittedName>
    <submittedName>
        <fullName evidence="7">CIC11C00000004540</fullName>
    </submittedName>
</protein>
<evidence type="ECO:0000256" key="5">
    <source>
        <dbReference type="SAM" id="Phobius"/>
    </source>
</evidence>
<comment type="subcellular location">
    <subcellularLocation>
        <location evidence="1">Mitochondrion</location>
    </subcellularLocation>
</comment>
<feature type="transmembrane region" description="Helical" evidence="5">
    <location>
        <begin position="20"/>
        <end position="38"/>
    </location>
</feature>
<dbReference type="PROSITE" id="PS51503">
    <property type="entry name" value="HIG1"/>
    <property type="match status" value="1"/>
</dbReference>
<reference evidence="9 10" key="1">
    <citation type="submission" date="2016-10" db="EMBL/GenBank/DDBJ databases">
        <authorList>
            <person name="de Groot N.N."/>
        </authorList>
    </citation>
    <scope>NUCLEOTIDE SEQUENCE [LARGE SCALE GENOMIC DNA]</scope>
    <source>
        <strain evidence="7 10">CBS 141442</strain>
        <strain evidence="8 9">PYCC 4715</strain>
    </source>
</reference>
<dbReference type="AlphaFoldDB" id="A0A1L0C471"/>
<evidence type="ECO:0000256" key="1">
    <source>
        <dbReference type="ARBA" id="ARBA00004173"/>
    </source>
</evidence>
<dbReference type="STRING" id="45354.A0A1L0C471"/>
<dbReference type="Proteomes" id="UP000182334">
    <property type="component" value="Chromosome VI"/>
</dbReference>
<name>A0A1L0C471_9ASCO</name>
<dbReference type="GO" id="GO:0033617">
    <property type="term" value="P:mitochondrial respiratory chain complex IV assembly"/>
    <property type="evidence" value="ECO:0007669"/>
    <property type="project" value="TreeGrafter"/>
</dbReference>
<dbReference type="Pfam" id="PF04588">
    <property type="entry name" value="HIG_1_N"/>
    <property type="match status" value="1"/>
</dbReference>
<dbReference type="EMBL" id="LT635761">
    <property type="protein sequence ID" value="SGZ56826.1"/>
    <property type="molecule type" value="Genomic_DNA"/>
</dbReference>
<evidence type="ECO:0000256" key="3">
    <source>
        <dbReference type="ARBA" id="ARBA00022989"/>
    </source>
</evidence>
<gene>
    <name evidence="8" type="ORF">SAMEA4029009_CIC11G00000000540</name>
    <name evidence="7" type="ORF">SAMEA4029010_CIC11G00000004540</name>
</gene>
<evidence type="ECO:0000313" key="8">
    <source>
        <dbReference type="EMBL" id="SGZ57586.1"/>
    </source>
</evidence>
<dbReference type="GO" id="GO:0005739">
    <property type="term" value="C:mitochondrion"/>
    <property type="evidence" value="ECO:0007669"/>
    <property type="project" value="UniProtKB-SubCell"/>
</dbReference>
<evidence type="ECO:0000313" key="7">
    <source>
        <dbReference type="EMBL" id="SGZ56826.1"/>
    </source>
</evidence>
<feature type="domain" description="HIG1" evidence="6">
    <location>
        <begin position="88"/>
        <end position="179"/>
    </location>
</feature>
<evidence type="ECO:0000259" key="6">
    <source>
        <dbReference type="PROSITE" id="PS51503"/>
    </source>
</evidence>
<dbReference type="PANTHER" id="PTHR28018:SF3">
    <property type="entry name" value="RESPIRATORY SUPERCOMPLEX FACTOR 2, MITOCHONDRIAL"/>
    <property type="match status" value="1"/>
</dbReference>
<sequence length="199" mass="22771">MKILDDEERNEHWNTVLVEGIKGCVVGAGCAALFVGAVKRRYPTHYLKFNLSIKAAMWAMPTIGMGAFFADDGSWKFDEKMYRSDYLQELEKQKLERWEKLSTSDKAFTLVNDNKYKIIISAWAASLYGSWYFVNKDKYMTVAQKAVQARVYAQAITVVLLLSTLLLSMHERELAAKEPAPVPEWKRYLAEQEAAKKNA</sequence>
<dbReference type="InterPro" id="IPR040153">
    <property type="entry name" value="Rcf2"/>
</dbReference>
<dbReference type="OrthoDB" id="1915122at2759"/>
<evidence type="ECO:0000313" key="9">
    <source>
        <dbReference type="Proteomes" id="UP000182259"/>
    </source>
</evidence>
<organism evidence="8 9">
    <name type="scientific">Sungouiella intermedia</name>
    <dbReference type="NCBI Taxonomy" id="45354"/>
    <lineage>
        <taxon>Eukaryota</taxon>
        <taxon>Fungi</taxon>
        <taxon>Dikarya</taxon>
        <taxon>Ascomycota</taxon>
        <taxon>Saccharomycotina</taxon>
        <taxon>Pichiomycetes</taxon>
        <taxon>Metschnikowiaceae</taxon>
        <taxon>Sungouiella</taxon>
    </lineage>
</organism>